<dbReference type="GO" id="GO:0008375">
    <property type="term" value="F:acetylglucosaminyltransferase activity"/>
    <property type="evidence" value="ECO:0000318"/>
    <property type="project" value="GO_Central"/>
</dbReference>
<feature type="signal peptide" evidence="1">
    <location>
        <begin position="1"/>
        <end position="35"/>
    </location>
</feature>
<dbReference type="Proteomes" id="UP000008810">
    <property type="component" value="Chromosome 3"/>
</dbReference>
<keyword evidence="1" id="KW-0732">Signal</keyword>
<dbReference type="ExpressionAtlas" id="A0A0Q3F6D8">
    <property type="expression patterns" value="baseline"/>
</dbReference>
<dbReference type="InterPro" id="IPR006740">
    <property type="entry name" value="DUF604"/>
</dbReference>
<dbReference type="GeneID" id="100828911"/>
<reference evidence="2 3" key="1">
    <citation type="journal article" date="2010" name="Nature">
        <title>Genome sequencing and analysis of the model grass Brachypodium distachyon.</title>
        <authorList>
            <consortium name="International Brachypodium Initiative"/>
        </authorList>
    </citation>
    <scope>NUCLEOTIDE SEQUENCE [LARGE SCALE GENOMIC DNA]</scope>
    <source>
        <strain evidence="2">Bd21</strain>
        <strain evidence="3">cv. Bd21</strain>
    </source>
</reference>
<protein>
    <submittedName>
        <fullName evidence="2 3">Uncharacterized protein</fullName>
    </submittedName>
</protein>
<proteinExistence type="predicted"/>
<dbReference type="FunFam" id="3.90.550.50:FF:000038">
    <property type="entry name" value="Predicted protein"/>
    <property type="match status" value="1"/>
</dbReference>
<dbReference type="RefSeq" id="XP_003573354.2">
    <property type="nucleotide sequence ID" value="XM_003573306.4"/>
</dbReference>
<organism evidence="2">
    <name type="scientific">Brachypodium distachyon</name>
    <name type="common">Purple false brome</name>
    <name type="synonym">Trachynia distachya</name>
    <dbReference type="NCBI Taxonomy" id="15368"/>
    <lineage>
        <taxon>Eukaryota</taxon>
        <taxon>Viridiplantae</taxon>
        <taxon>Streptophyta</taxon>
        <taxon>Embryophyta</taxon>
        <taxon>Tracheophyta</taxon>
        <taxon>Spermatophyta</taxon>
        <taxon>Magnoliopsida</taxon>
        <taxon>Liliopsida</taxon>
        <taxon>Poales</taxon>
        <taxon>Poaceae</taxon>
        <taxon>BOP clade</taxon>
        <taxon>Pooideae</taxon>
        <taxon>Stipodae</taxon>
        <taxon>Brachypodieae</taxon>
        <taxon>Brachypodium</taxon>
    </lineage>
</organism>
<dbReference type="OrthoDB" id="421979at2759"/>
<reference evidence="3" key="3">
    <citation type="submission" date="2018-08" db="UniProtKB">
        <authorList>
            <consortium name="EnsemblPlants"/>
        </authorList>
    </citation>
    <scope>IDENTIFICATION</scope>
    <source>
        <strain evidence="3">cv. Bd21</strain>
    </source>
</reference>
<dbReference type="EMBL" id="CM000882">
    <property type="protein sequence ID" value="KQJ94990.1"/>
    <property type="molecule type" value="Genomic_DNA"/>
</dbReference>
<reference evidence="2" key="2">
    <citation type="submission" date="2017-06" db="EMBL/GenBank/DDBJ databases">
        <title>WGS assembly of Brachypodium distachyon.</title>
        <authorList>
            <consortium name="The International Brachypodium Initiative"/>
            <person name="Lucas S."/>
            <person name="Harmon-Smith M."/>
            <person name="Lail K."/>
            <person name="Tice H."/>
            <person name="Grimwood J."/>
            <person name="Bruce D."/>
            <person name="Barry K."/>
            <person name="Shu S."/>
            <person name="Lindquist E."/>
            <person name="Wang M."/>
            <person name="Pitluck S."/>
            <person name="Vogel J.P."/>
            <person name="Garvin D.F."/>
            <person name="Mockler T.C."/>
            <person name="Schmutz J."/>
            <person name="Rokhsar D."/>
            <person name="Bevan M.W."/>
        </authorList>
    </citation>
    <scope>NUCLEOTIDE SEQUENCE</scope>
    <source>
        <strain evidence="2">Bd21</strain>
    </source>
</reference>
<evidence type="ECO:0000313" key="3">
    <source>
        <dbReference type="EnsemblPlants" id="KQJ94990"/>
    </source>
</evidence>
<sequence length="497" mass="55045">MATPSHGLPFAPLRALLIALPLLSLLLLLPHHLLPSRHTPSPSTPPPLTPSLAVHAPLRAAIHRAAKAGGPSSSPATKKTTLSHVVFGVASSRRTLPLRLPLLRLWLRPPARAFLFLDGPPSAAHPSPLPPNLHLRVSRDASRFPYSHPRGLPSAVRVARIASDLLLDLKQGQGNSPPPRWLVLADDDTAFVLPNLLHTLAKYDWREPWYLGARSESAAQNTWHGFAMAYGGGGVAVSWPLAARLARVLDSCLLRYPHLYGSDARIYACLAELGVELTHEPGFHQIDLHGDISGLLRAHPLAPLVSLHHLDHVYPLYPGMDRAKAVEHFFRAANADPARILQQTVCYDQSRSLTASVAWGYSVQVFRGNVLLPDLLAVQKTFVPWKRGRNVTDVFMFNTKHYPRDECKRAALFFLKSISSGEGKTESNYSRQLPRKCLPRLIPLRNLHQIKVTSDLLHLVPGKALRRHCCDIIPSPEITMDINIRKCKDNELIVMHS</sequence>
<dbReference type="STRING" id="15368.A0A0Q3F6D8"/>
<dbReference type="Gene3D" id="3.90.550.50">
    <property type="match status" value="1"/>
</dbReference>
<dbReference type="KEGG" id="bdi:100828911"/>
<dbReference type="Pfam" id="PF04646">
    <property type="entry name" value="DUF604"/>
    <property type="match status" value="1"/>
</dbReference>
<evidence type="ECO:0000256" key="1">
    <source>
        <dbReference type="SAM" id="SignalP"/>
    </source>
</evidence>
<feature type="chain" id="PRO_5044545891" evidence="1">
    <location>
        <begin position="36"/>
        <end position="497"/>
    </location>
</feature>
<evidence type="ECO:0000313" key="2">
    <source>
        <dbReference type="EMBL" id="KQJ94990.1"/>
    </source>
</evidence>
<dbReference type="EnsemblPlants" id="KQJ94990">
    <property type="protein sequence ID" value="KQJ94990"/>
    <property type="gene ID" value="BRADI_3g14530v3"/>
</dbReference>
<gene>
    <name evidence="3" type="primary">LOC100828911</name>
    <name evidence="2" type="ORF">BRADI_3g14530v3</name>
</gene>
<keyword evidence="4" id="KW-1185">Reference proteome</keyword>
<accession>A0A0Q3F6D8</accession>
<evidence type="ECO:0000313" key="4">
    <source>
        <dbReference type="Proteomes" id="UP000008810"/>
    </source>
</evidence>
<name>A0A0Q3F6D8_BRADI</name>
<dbReference type="PANTHER" id="PTHR10811">
    <property type="entry name" value="FRINGE-RELATED"/>
    <property type="match status" value="1"/>
</dbReference>
<dbReference type="AlphaFoldDB" id="A0A0Q3F6D8"/>
<dbReference type="Gramene" id="KQJ94990">
    <property type="protein sequence ID" value="KQJ94990"/>
    <property type="gene ID" value="BRADI_3g14530v3"/>
</dbReference>